<keyword evidence="4" id="KW-1185">Reference proteome</keyword>
<dbReference type="InterPro" id="IPR037523">
    <property type="entry name" value="VOC_core"/>
</dbReference>
<feature type="compositionally biased region" description="Polar residues" evidence="1">
    <location>
        <begin position="109"/>
        <end position="121"/>
    </location>
</feature>
<dbReference type="Gene3D" id="3.10.180.10">
    <property type="entry name" value="2,3-Dihydroxybiphenyl 1,2-Dioxygenase, domain 1"/>
    <property type="match status" value="1"/>
</dbReference>
<gene>
    <name evidence="3" type="ORF">HS961_18310</name>
</gene>
<reference evidence="3 4" key="1">
    <citation type="journal article" date="2020" name="G3 (Bethesda)">
        <title>CeMbio - The Caenorhabditis elegans Microbiome Resource.</title>
        <authorList>
            <person name="Dirksen P."/>
            <person name="Assie A."/>
            <person name="Zimmermann J."/>
            <person name="Zhang F."/>
            <person name="Tietje A.M."/>
            <person name="Marsh S.A."/>
            <person name="Felix M.A."/>
            <person name="Shapira M."/>
            <person name="Kaleta C."/>
            <person name="Schulenburg H."/>
            <person name="Samuel B."/>
        </authorList>
    </citation>
    <scope>NUCLEOTIDE SEQUENCE [LARGE SCALE GENOMIC DNA]</scope>
    <source>
        <strain evidence="3 4">BIGb0172</strain>
    </source>
</reference>
<accession>A0A7G5EKV6</accession>
<evidence type="ECO:0000256" key="1">
    <source>
        <dbReference type="SAM" id="MobiDB-lite"/>
    </source>
</evidence>
<dbReference type="EMBL" id="CP058554">
    <property type="protein sequence ID" value="QMV74631.1"/>
    <property type="molecule type" value="Genomic_DNA"/>
</dbReference>
<protein>
    <submittedName>
        <fullName evidence="3">VOC family protein</fullName>
    </submittedName>
</protein>
<dbReference type="KEGG" id="cpis:HS961_18310"/>
<dbReference type="Proteomes" id="UP000515240">
    <property type="component" value="Chromosome"/>
</dbReference>
<dbReference type="Pfam" id="PF00903">
    <property type="entry name" value="Glyoxalase"/>
    <property type="match status" value="1"/>
</dbReference>
<evidence type="ECO:0000313" key="4">
    <source>
        <dbReference type="Proteomes" id="UP000515240"/>
    </source>
</evidence>
<dbReference type="AlphaFoldDB" id="A0A7G5EKV6"/>
<sequence length="121" mass="12987">MTIALSTLLIYAKDMQRTARFYVDHFGYASDCKVVDGLISLQPLHGGAEILIHQAAKSLKFGSAVLKLSFSVADVEQFVAQAAAKGLAFGSLHQANGYAFANTKDPDGNSISVSSRQYRTS</sequence>
<dbReference type="PROSITE" id="PS51819">
    <property type="entry name" value="VOC"/>
    <property type="match status" value="1"/>
</dbReference>
<dbReference type="RefSeq" id="WP_182324444.1">
    <property type="nucleotide sequence ID" value="NZ_CP058554.1"/>
</dbReference>
<feature type="domain" description="VOC" evidence="2">
    <location>
        <begin position="4"/>
        <end position="116"/>
    </location>
</feature>
<evidence type="ECO:0000313" key="3">
    <source>
        <dbReference type="EMBL" id="QMV74631.1"/>
    </source>
</evidence>
<proteinExistence type="predicted"/>
<organism evidence="3 4">
    <name type="scientific">Comamonas piscis</name>
    <dbReference type="NCBI Taxonomy" id="1562974"/>
    <lineage>
        <taxon>Bacteria</taxon>
        <taxon>Pseudomonadati</taxon>
        <taxon>Pseudomonadota</taxon>
        <taxon>Betaproteobacteria</taxon>
        <taxon>Burkholderiales</taxon>
        <taxon>Comamonadaceae</taxon>
        <taxon>Comamonas</taxon>
    </lineage>
</organism>
<dbReference type="InterPro" id="IPR029068">
    <property type="entry name" value="Glyas_Bleomycin-R_OHBP_Dase"/>
</dbReference>
<dbReference type="SUPFAM" id="SSF54593">
    <property type="entry name" value="Glyoxalase/Bleomycin resistance protein/Dihydroxybiphenyl dioxygenase"/>
    <property type="match status" value="1"/>
</dbReference>
<feature type="region of interest" description="Disordered" evidence="1">
    <location>
        <begin position="101"/>
        <end position="121"/>
    </location>
</feature>
<evidence type="ECO:0000259" key="2">
    <source>
        <dbReference type="PROSITE" id="PS51819"/>
    </source>
</evidence>
<name>A0A7G5EKV6_9BURK</name>
<dbReference type="InterPro" id="IPR004360">
    <property type="entry name" value="Glyas_Fos-R_dOase_dom"/>
</dbReference>